<dbReference type="InterPro" id="IPR013083">
    <property type="entry name" value="Znf_RING/FYVE/PHD"/>
</dbReference>
<dbReference type="GO" id="GO:0005737">
    <property type="term" value="C:cytoplasm"/>
    <property type="evidence" value="ECO:0007669"/>
    <property type="project" value="TreeGrafter"/>
</dbReference>
<keyword evidence="5" id="KW-0862">Zinc</keyword>
<dbReference type="Proteomes" id="UP000515121">
    <property type="component" value="Unplaced"/>
</dbReference>
<evidence type="ECO:0000313" key="8">
    <source>
        <dbReference type="Proteomes" id="UP000515121"/>
    </source>
</evidence>
<reference evidence="9" key="1">
    <citation type="submission" date="2025-08" db="UniProtKB">
        <authorList>
            <consortium name="RefSeq"/>
        </authorList>
    </citation>
    <scope>IDENTIFICATION</scope>
    <source>
        <tissue evidence="9">Fruit stalk</tissue>
    </source>
</reference>
<evidence type="ECO:0000256" key="4">
    <source>
        <dbReference type="ARBA" id="ARBA00022771"/>
    </source>
</evidence>
<dbReference type="EC" id="2.3.2.27" evidence="2"/>
<evidence type="ECO:0000256" key="1">
    <source>
        <dbReference type="ARBA" id="ARBA00000900"/>
    </source>
</evidence>
<keyword evidence="8" id="KW-1185">Reference proteome</keyword>
<evidence type="ECO:0000256" key="5">
    <source>
        <dbReference type="ARBA" id="ARBA00022833"/>
    </source>
</evidence>
<dbReference type="RefSeq" id="XP_022749056.1">
    <property type="nucleotide sequence ID" value="XM_022893321.1"/>
</dbReference>
<accession>A0A6P5Z9F5</accession>
<dbReference type="Pfam" id="PF13639">
    <property type="entry name" value="zf-RING_2"/>
    <property type="match status" value="1"/>
</dbReference>
<dbReference type="GO" id="GO:0061630">
    <property type="term" value="F:ubiquitin protein ligase activity"/>
    <property type="evidence" value="ECO:0007669"/>
    <property type="project" value="UniProtKB-EC"/>
</dbReference>
<dbReference type="GO" id="GO:0008270">
    <property type="term" value="F:zinc ion binding"/>
    <property type="evidence" value="ECO:0007669"/>
    <property type="project" value="UniProtKB-KW"/>
</dbReference>
<evidence type="ECO:0000313" key="9">
    <source>
        <dbReference type="RefSeq" id="XP_022749056.1"/>
    </source>
</evidence>
<dbReference type="PROSITE" id="PS50089">
    <property type="entry name" value="ZF_RING_2"/>
    <property type="match status" value="1"/>
</dbReference>
<dbReference type="SUPFAM" id="SSF57850">
    <property type="entry name" value="RING/U-box"/>
    <property type="match status" value="1"/>
</dbReference>
<name>A0A6P5Z9F5_DURZI</name>
<dbReference type="Gene3D" id="3.30.40.10">
    <property type="entry name" value="Zinc/RING finger domain, C3HC4 (zinc finger)"/>
    <property type="match status" value="1"/>
</dbReference>
<organism evidence="8 9">
    <name type="scientific">Durio zibethinus</name>
    <name type="common">Durian</name>
    <dbReference type="NCBI Taxonomy" id="66656"/>
    <lineage>
        <taxon>Eukaryota</taxon>
        <taxon>Viridiplantae</taxon>
        <taxon>Streptophyta</taxon>
        <taxon>Embryophyta</taxon>
        <taxon>Tracheophyta</taxon>
        <taxon>Spermatophyta</taxon>
        <taxon>Magnoliopsida</taxon>
        <taxon>eudicotyledons</taxon>
        <taxon>Gunneridae</taxon>
        <taxon>Pentapetalae</taxon>
        <taxon>rosids</taxon>
        <taxon>malvids</taxon>
        <taxon>Malvales</taxon>
        <taxon>Malvaceae</taxon>
        <taxon>Helicteroideae</taxon>
        <taxon>Durio</taxon>
    </lineage>
</organism>
<feature type="domain" description="RING-type" evidence="7">
    <location>
        <begin position="168"/>
        <end position="209"/>
    </location>
</feature>
<evidence type="ECO:0000256" key="3">
    <source>
        <dbReference type="ARBA" id="ARBA00022723"/>
    </source>
</evidence>
<keyword evidence="4 6" id="KW-0863">Zinc-finger</keyword>
<evidence type="ECO:0000259" key="7">
    <source>
        <dbReference type="PROSITE" id="PS50089"/>
    </source>
</evidence>
<sequence length="216" mass="23913">MGGNDNIFFHVSNVDMVVKQDKSLPSPTFEIEVKATFVIVERDCGVGGEVFMEVGRITSEVVHEFPLEDLISDSNGAVLDMLDSMRVPVQPSMVEEIAAIAVRWAAAARESDRKVLRMRVEIEAVVDHVPDFGNDDTDDDNEDEAAMTMEEVAENVGKVVVEGSEKDCPVCLEELVVGSEAACMPCSHVFHDLCIVTWLKKTKRCPCCRFMLSKEN</sequence>
<keyword evidence="3" id="KW-0479">Metal-binding</keyword>
<dbReference type="GO" id="GO:0016567">
    <property type="term" value="P:protein ubiquitination"/>
    <property type="evidence" value="ECO:0007669"/>
    <property type="project" value="TreeGrafter"/>
</dbReference>
<dbReference type="PANTHER" id="PTHR15710">
    <property type="entry name" value="E3 UBIQUITIN-PROTEIN LIGASE PRAJA"/>
    <property type="match status" value="1"/>
</dbReference>
<proteinExistence type="predicted"/>
<comment type="catalytic activity">
    <reaction evidence="1">
        <text>S-ubiquitinyl-[E2 ubiquitin-conjugating enzyme]-L-cysteine + [acceptor protein]-L-lysine = [E2 ubiquitin-conjugating enzyme]-L-cysteine + N(6)-ubiquitinyl-[acceptor protein]-L-lysine.</text>
        <dbReference type="EC" id="2.3.2.27"/>
    </reaction>
</comment>
<dbReference type="InterPro" id="IPR001841">
    <property type="entry name" value="Znf_RING"/>
</dbReference>
<dbReference type="OrthoDB" id="4348522at2759"/>
<dbReference type="GeneID" id="111298594"/>
<gene>
    <name evidence="9" type="primary">LOC111298594</name>
</gene>
<protein>
    <recommendedName>
        <fullName evidence="2">RING-type E3 ubiquitin transferase</fullName>
        <ecNumber evidence="2">2.3.2.27</ecNumber>
    </recommendedName>
</protein>
<dbReference type="AlphaFoldDB" id="A0A6P5Z9F5"/>
<dbReference type="SMART" id="SM00184">
    <property type="entry name" value="RING"/>
    <property type="match status" value="1"/>
</dbReference>
<dbReference type="PANTHER" id="PTHR15710:SF223">
    <property type="entry name" value="E3 UBIQUITIN-PROTEIN LIGASE AIP2-LIKE"/>
    <property type="match status" value="1"/>
</dbReference>
<evidence type="ECO:0000256" key="6">
    <source>
        <dbReference type="PROSITE-ProRule" id="PRU00175"/>
    </source>
</evidence>
<dbReference type="KEGG" id="dzi:111298594"/>
<evidence type="ECO:0000256" key="2">
    <source>
        <dbReference type="ARBA" id="ARBA00012483"/>
    </source>
</evidence>